<dbReference type="AlphaFoldDB" id="A0A4R6SC92"/>
<protein>
    <submittedName>
        <fullName evidence="2">NIPSNAP protein</fullName>
    </submittedName>
</protein>
<dbReference type="RefSeq" id="WP_133850761.1">
    <property type="nucleotide sequence ID" value="NZ_SNXZ01000003.1"/>
</dbReference>
<feature type="domain" description="NIPSNAP" evidence="1">
    <location>
        <begin position="3"/>
        <end position="97"/>
    </location>
</feature>
<accession>A0A4R6SC92</accession>
<reference evidence="2 3" key="1">
    <citation type="submission" date="2019-03" db="EMBL/GenBank/DDBJ databases">
        <title>Genomic Encyclopedia of Type Strains, Phase IV (KMG-IV): sequencing the most valuable type-strain genomes for metagenomic binning, comparative biology and taxonomic classification.</title>
        <authorList>
            <person name="Goeker M."/>
        </authorList>
    </citation>
    <scope>NUCLEOTIDE SEQUENCE [LARGE SCALE GENOMIC DNA]</scope>
    <source>
        <strain evidence="2 3">DSM 45361</strain>
    </source>
</reference>
<dbReference type="Proteomes" id="UP000295444">
    <property type="component" value="Unassembled WGS sequence"/>
</dbReference>
<dbReference type="Gene3D" id="3.30.70.100">
    <property type="match status" value="1"/>
</dbReference>
<dbReference type="EMBL" id="SNXZ01000003">
    <property type="protein sequence ID" value="TDP97580.1"/>
    <property type="molecule type" value="Genomic_DNA"/>
</dbReference>
<organism evidence="2 3">
    <name type="scientific">Labedaea rhizosphaerae</name>
    <dbReference type="NCBI Taxonomy" id="598644"/>
    <lineage>
        <taxon>Bacteria</taxon>
        <taxon>Bacillati</taxon>
        <taxon>Actinomycetota</taxon>
        <taxon>Actinomycetes</taxon>
        <taxon>Pseudonocardiales</taxon>
        <taxon>Pseudonocardiaceae</taxon>
        <taxon>Labedaea</taxon>
    </lineage>
</organism>
<sequence length="112" mass="12554">MIVEFRTYRLTPGTGEEFVRVMTEESAPLQAAAGIAVLDTGVSLVAEEGHTEAYLIRAFTDLSTYKQLEEDFYASEGWRAGPREKMLSMIESYHTIVMETDERTVAALDKRG</sequence>
<gene>
    <name evidence="2" type="ORF">EV186_103544</name>
</gene>
<proteinExistence type="predicted"/>
<dbReference type="OrthoDB" id="9809695at2"/>
<evidence type="ECO:0000259" key="1">
    <source>
        <dbReference type="Pfam" id="PF07978"/>
    </source>
</evidence>
<comment type="caution">
    <text evidence="2">The sequence shown here is derived from an EMBL/GenBank/DDBJ whole genome shotgun (WGS) entry which is preliminary data.</text>
</comment>
<keyword evidence="3" id="KW-1185">Reference proteome</keyword>
<dbReference type="InterPro" id="IPR012577">
    <property type="entry name" value="NIPSNAP"/>
</dbReference>
<dbReference type="SUPFAM" id="SSF54909">
    <property type="entry name" value="Dimeric alpha+beta barrel"/>
    <property type="match status" value="1"/>
</dbReference>
<dbReference type="Pfam" id="PF07978">
    <property type="entry name" value="NIPSNAP"/>
    <property type="match status" value="1"/>
</dbReference>
<evidence type="ECO:0000313" key="3">
    <source>
        <dbReference type="Proteomes" id="UP000295444"/>
    </source>
</evidence>
<dbReference type="InterPro" id="IPR011008">
    <property type="entry name" value="Dimeric_a/b-barrel"/>
</dbReference>
<evidence type="ECO:0000313" key="2">
    <source>
        <dbReference type="EMBL" id="TDP97580.1"/>
    </source>
</evidence>
<name>A0A4R6SC92_LABRH</name>